<organism evidence="2 3">
    <name type="scientific">Oryza sativa subsp. japonica</name>
    <name type="common">Rice</name>
    <dbReference type="NCBI Taxonomy" id="39947"/>
    <lineage>
        <taxon>Eukaryota</taxon>
        <taxon>Viridiplantae</taxon>
        <taxon>Streptophyta</taxon>
        <taxon>Embryophyta</taxon>
        <taxon>Tracheophyta</taxon>
        <taxon>Spermatophyta</taxon>
        <taxon>Magnoliopsida</taxon>
        <taxon>Liliopsida</taxon>
        <taxon>Poales</taxon>
        <taxon>Poaceae</taxon>
        <taxon>BOP clade</taxon>
        <taxon>Oryzoideae</taxon>
        <taxon>Oryzeae</taxon>
        <taxon>Oryzinae</taxon>
        <taxon>Oryza</taxon>
        <taxon>Oryza sativa</taxon>
    </lineage>
</organism>
<evidence type="ECO:0008006" key="4">
    <source>
        <dbReference type="Google" id="ProtNLM"/>
    </source>
</evidence>
<proteinExistence type="predicted"/>
<reference evidence="3" key="1">
    <citation type="journal article" date="2005" name="Nature">
        <title>The map-based sequence of the rice genome.</title>
        <authorList>
            <consortium name="International rice genome sequencing project (IRGSP)"/>
            <person name="Matsumoto T."/>
            <person name="Wu J."/>
            <person name="Kanamori H."/>
            <person name="Katayose Y."/>
            <person name="Fujisawa M."/>
            <person name="Namiki N."/>
            <person name="Mizuno H."/>
            <person name="Yamamoto K."/>
            <person name="Antonio B.A."/>
            <person name="Baba T."/>
            <person name="Sakata K."/>
            <person name="Nagamura Y."/>
            <person name="Aoki H."/>
            <person name="Arikawa K."/>
            <person name="Arita K."/>
            <person name="Bito T."/>
            <person name="Chiden Y."/>
            <person name="Fujitsuka N."/>
            <person name="Fukunaka R."/>
            <person name="Hamada M."/>
            <person name="Harada C."/>
            <person name="Hayashi A."/>
            <person name="Hijishita S."/>
            <person name="Honda M."/>
            <person name="Hosokawa S."/>
            <person name="Ichikawa Y."/>
            <person name="Idonuma A."/>
            <person name="Iijima M."/>
            <person name="Ikeda M."/>
            <person name="Ikeno M."/>
            <person name="Ito K."/>
            <person name="Ito S."/>
            <person name="Ito T."/>
            <person name="Ito Y."/>
            <person name="Ito Y."/>
            <person name="Iwabuchi A."/>
            <person name="Kamiya K."/>
            <person name="Karasawa W."/>
            <person name="Kurita K."/>
            <person name="Katagiri S."/>
            <person name="Kikuta A."/>
            <person name="Kobayashi H."/>
            <person name="Kobayashi N."/>
            <person name="Machita K."/>
            <person name="Maehara T."/>
            <person name="Masukawa M."/>
            <person name="Mizubayashi T."/>
            <person name="Mukai Y."/>
            <person name="Nagasaki H."/>
            <person name="Nagata Y."/>
            <person name="Naito S."/>
            <person name="Nakashima M."/>
            <person name="Nakama Y."/>
            <person name="Nakamichi Y."/>
            <person name="Nakamura M."/>
            <person name="Meguro A."/>
            <person name="Negishi M."/>
            <person name="Ohta I."/>
            <person name="Ohta T."/>
            <person name="Okamoto M."/>
            <person name="Ono N."/>
            <person name="Saji S."/>
            <person name="Sakaguchi M."/>
            <person name="Sakai K."/>
            <person name="Shibata M."/>
            <person name="Shimokawa T."/>
            <person name="Song J."/>
            <person name="Takazaki Y."/>
            <person name="Terasawa K."/>
            <person name="Tsugane M."/>
            <person name="Tsuji K."/>
            <person name="Ueda S."/>
            <person name="Waki K."/>
            <person name="Yamagata H."/>
            <person name="Yamamoto M."/>
            <person name="Yamamoto S."/>
            <person name="Yamane H."/>
            <person name="Yoshiki S."/>
            <person name="Yoshihara R."/>
            <person name="Yukawa K."/>
            <person name="Zhong H."/>
            <person name="Yano M."/>
            <person name="Yuan Q."/>
            <person name="Ouyang S."/>
            <person name="Liu J."/>
            <person name="Jones K.M."/>
            <person name="Gansberger K."/>
            <person name="Moffat K."/>
            <person name="Hill J."/>
            <person name="Bera J."/>
            <person name="Fadrosh D."/>
            <person name="Jin S."/>
            <person name="Johri S."/>
            <person name="Kim M."/>
            <person name="Overton L."/>
            <person name="Reardon M."/>
            <person name="Tsitrin T."/>
            <person name="Vuong H."/>
            <person name="Weaver B."/>
            <person name="Ciecko A."/>
            <person name="Tallon L."/>
            <person name="Jackson J."/>
            <person name="Pai G."/>
            <person name="Aken S.V."/>
            <person name="Utterback T."/>
            <person name="Reidmuller S."/>
            <person name="Feldblyum T."/>
            <person name="Hsiao J."/>
            <person name="Zismann V."/>
            <person name="Iobst S."/>
            <person name="de Vazeille A.R."/>
            <person name="Buell C.R."/>
            <person name="Ying K."/>
            <person name="Li Y."/>
            <person name="Lu T."/>
            <person name="Huang Y."/>
            <person name="Zhao Q."/>
            <person name="Feng Q."/>
            <person name="Zhang L."/>
            <person name="Zhu J."/>
            <person name="Weng Q."/>
            <person name="Mu J."/>
            <person name="Lu Y."/>
            <person name="Fan D."/>
            <person name="Liu Y."/>
            <person name="Guan J."/>
            <person name="Zhang Y."/>
            <person name="Yu S."/>
            <person name="Liu X."/>
            <person name="Zhang Y."/>
            <person name="Hong G."/>
            <person name="Han B."/>
            <person name="Choisne N."/>
            <person name="Demange N."/>
            <person name="Orjeda G."/>
            <person name="Samain S."/>
            <person name="Cattolico L."/>
            <person name="Pelletier E."/>
            <person name="Couloux A."/>
            <person name="Segurens B."/>
            <person name="Wincker P."/>
            <person name="D'Hont A."/>
            <person name="Scarpelli C."/>
            <person name="Weissenbach J."/>
            <person name="Salanoubat M."/>
            <person name="Quetier F."/>
            <person name="Yu Y."/>
            <person name="Kim H.R."/>
            <person name="Rambo T."/>
            <person name="Currie J."/>
            <person name="Collura K."/>
            <person name="Luo M."/>
            <person name="Yang T."/>
            <person name="Ammiraju J.S.S."/>
            <person name="Engler F."/>
            <person name="Soderlund C."/>
            <person name="Wing R.A."/>
            <person name="Palmer L.E."/>
            <person name="de la Bastide M."/>
            <person name="Spiegel L."/>
            <person name="Nascimento L."/>
            <person name="Zutavern T."/>
            <person name="O'Shaughnessy A."/>
            <person name="Dike S."/>
            <person name="Dedhia N."/>
            <person name="Preston R."/>
            <person name="Balija V."/>
            <person name="McCombie W.R."/>
            <person name="Chow T."/>
            <person name="Chen H."/>
            <person name="Chung M."/>
            <person name="Chen C."/>
            <person name="Shaw J."/>
            <person name="Wu H."/>
            <person name="Hsiao K."/>
            <person name="Chao Y."/>
            <person name="Chu M."/>
            <person name="Cheng C."/>
            <person name="Hour A."/>
            <person name="Lee P."/>
            <person name="Lin S."/>
            <person name="Lin Y."/>
            <person name="Liou J."/>
            <person name="Liu S."/>
            <person name="Hsing Y."/>
            <person name="Raghuvanshi S."/>
            <person name="Mohanty A."/>
            <person name="Bharti A.K."/>
            <person name="Gaur A."/>
            <person name="Gupta V."/>
            <person name="Kumar D."/>
            <person name="Ravi V."/>
            <person name="Vij S."/>
            <person name="Kapur A."/>
            <person name="Khurana P."/>
            <person name="Khurana P."/>
            <person name="Khurana J.P."/>
            <person name="Tyagi A.K."/>
            <person name="Gaikwad K."/>
            <person name="Singh A."/>
            <person name="Dalal V."/>
            <person name="Srivastava S."/>
            <person name="Dixit A."/>
            <person name="Pal A.K."/>
            <person name="Ghazi I.A."/>
            <person name="Yadav M."/>
            <person name="Pandit A."/>
            <person name="Bhargava A."/>
            <person name="Sureshbabu K."/>
            <person name="Batra K."/>
            <person name="Sharma T.R."/>
            <person name="Mohapatra T."/>
            <person name="Singh N.K."/>
            <person name="Messing J."/>
            <person name="Nelson A.B."/>
            <person name="Fuks G."/>
            <person name="Kavchok S."/>
            <person name="Keizer G."/>
            <person name="Linton E."/>
            <person name="Llaca V."/>
            <person name="Song R."/>
            <person name="Tanyolac B."/>
            <person name="Young S."/>
            <person name="Ho-Il K."/>
            <person name="Hahn J.H."/>
            <person name="Sangsakoo G."/>
            <person name="Vanavichit A."/>
            <person name="de Mattos Luiz.A.T."/>
            <person name="Zimmer P.D."/>
            <person name="Malone G."/>
            <person name="Dellagostin O."/>
            <person name="de Oliveira A.C."/>
            <person name="Bevan M."/>
            <person name="Bancroft I."/>
            <person name="Minx P."/>
            <person name="Cordum H."/>
            <person name="Wilson R."/>
            <person name="Cheng Z."/>
            <person name="Jin W."/>
            <person name="Jiang J."/>
            <person name="Leong S.A."/>
            <person name="Iwama H."/>
            <person name="Gojobori T."/>
            <person name="Itoh T."/>
            <person name="Niimura Y."/>
            <person name="Fujii Y."/>
            <person name="Habara T."/>
            <person name="Sakai H."/>
            <person name="Sato Y."/>
            <person name="Wilson G."/>
            <person name="Kumar K."/>
            <person name="McCouch S."/>
            <person name="Juretic N."/>
            <person name="Hoen D."/>
            <person name="Wright S."/>
            <person name="Bruskiewich R."/>
            <person name="Bureau T."/>
            <person name="Miyao A."/>
            <person name="Hirochika H."/>
            <person name="Nishikawa T."/>
            <person name="Kadowaki K."/>
            <person name="Sugiura M."/>
            <person name="Burr B."/>
            <person name="Sasaki T."/>
        </authorList>
    </citation>
    <scope>NUCLEOTIDE SEQUENCE [LARGE SCALE GENOMIC DNA]</scope>
    <source>
        <strain evidence="3">cv. Nipponbare</strain>
    </source>
</reference>
<gene>
    <name evidence="2" type="primary">OJ1178_D01.12</name>
</gene>
<feature type="compositionally biased region" description="Basic and acidic residues" evidence="1">
    <location>
        <begin position="120"/>
        <end position="141"/>
    </location>
</feature>
<name>Q68UR1_ORYSJ</name>
<evidence type="ECO:0000313" key="2">
    <source>
        <dbReference type="EMBL" id="BAD36819.1"/>
    </source>
</evidence>
<feature type="region of interest" description="Disordered" evidence="1">
    <location>
        <begin position="65"/>
        <end position="152"/>
    </location>
</feature>
<feature type="compositionally biased region" description="Low complexity" evidence="1">
    <location>
        <begin position="91"/>
        <end position="105"/>
    </location>
</feature>
<sequence>MGMVARKWISKRQEGRAVRQLAVSGSSTGAAALLPVGVARHRTDGQMGGRSLAGLDGQVRRWGGEGEVAGARRGRRSGTGAQSGARRRTRSGAQCGCGAGAAARDAGGELMRVGPPKQSDAGEERRGAWSRRSSEMWERRGEKRRGRKGSMRIQRWGQKRFSKKNINLHREAYRFVPSRNAGKAIHPANKRHGVHPDTSLVEGVQSQDNLVEKLAAVPEVILSPSKKSKRRGSDIIQHALERAEKIKADRNLENQKAKEDQLEDIFLLHQLCSEIMDETWLRKYGPPQMKGETDLLTPGEIDIRYVWRNRLACLLREEEIKWYRRAKTKDILEVAINIIIGVAQKVISPTQTAFIPGRNIMERVVILYEIIHEIHRKNKSGVILKIDCEKAYDKLGNFSVRYLGIPMHFRILSNKDRKTIEGRIEKKLSSWKGDEHKNKYRLNPKIKGTLGVHNLKIQNQCLLSKWLFRLINE</sequence>
<protein>
    <recommendedName>
        <fullName evidence="4">Reverse transcriptase domain-containing protein</fullName>
    </recommendedName>
</protein>
<dbReference type="AlphaFoldDB" id="Q68UR1"/>
<dbReference type="EMBL" id="AP005560">
    <property type="protein sequence ID" value="BAD36819.1"/>
    <property type="molecule type" value="Genomic_DNA"/>
</dbReference>
<accession>Q68UR1</accession>
<evidence type="ECO:0000256" key="1">
    <source>
        <dbReference type="SAM" id="MobiDB-lite"/>
    </source>
</evidence>
<dbReference type="Proteomes" id="UP000000763">
    <property type="component" value="Chromosome 9"/>
</dbReference>
<reference evidence="3" key="2">
    <citation type="journal article" date="2008" name="Nucleic Acids Res.">
        <title>The rice annotation project database (RAP-DB): 2008 update.</title>
        <authorList>
            <consortium name="The rice annotation project (RAP)"/>
        </authorList>
    </citation>
    <scope>GENOME REANNOTATION</scope>
    <source>
        <strain evidence="3">cv. Nipponbare</strain>
    </source>
</reference>
<evidence type="ECO:0000313" key="3">
    <source>
        <dbReference type="Proteomes" id="UP000000763"/>
    </source>
</evidence>